<comment type="caution">
    <text evidence="1">The sequence shown here is derived from an EMBL/GenBank/DDBJ whole genome shotgun (WGS) entry which is preliminary data.</text>
</comment>
<reference evidence="1 2" key="1">
    <citation type="submission" date="2023-03" db="EMBL/GenBank/DDBJ databases">
        <title>Draft genome sequence of type strain Streptomyces ferralitis JCM 14344.</title>
        <authorList>
            <person name="Klaysubun C."/>
            <person name="Duangmal K."/>
        </authorList>
    </citation>
    <scope>NUCLEOTIDE SEQUENCE [LARGE SCALE GENOMIC DNA]</scope>
    <source>
        <strain evidence="1 2">JCM 14344</strain>
    </source>
</reference>
<accession>A0ABT5YYT0</accession>
<dbReference type="EMBL" id="JARHTQ010000007">
    <property type="protein sequence ID" value="MDF2256709.1"/>
    <property type="molecule type" value="Genomic_DNA"/>
</dbReference>
<evidence type="ECO:0000313" key="1">
    <source>
        <dbReference type="EMBL" id="MDF2256709.1"/>
    </source>
</evidence>
<sequence>MTTADLSPDEAARWALRAGLPLEAGRPDTVAATANHIQNVIAVLRELDFGETAPAATYQAAYAADALPDAVAGAEERADAAV</sequence>
<keyword evidence="2" id="KW-1185">Reference proteome</keyword>
<gene>
    <name evidence="1" type="ORF">P2L57_13520</name>
</gene>
<dbReference type="RefSeq" id="WP_275813391.1">
    <property type="nucleotide sequence ID" value="NZ_BAAANM010000001.1"/>
</dbReference>
<organism evidence="1 2">
    <name type="scientific">Streptantibioticus ferralitis</name>
    <dbReference type="NCBI Taxonomy" id="236510"/>
    <lineage>
        <taxon>Bacteria</taxon>
        <taxon>Bacillati</taxon>
        <taxon>Actinomycetota</taxon>
        <taxon>Actinomycetes</taxon>
        <taxon>Kitasatosporales</taxon>
        <taxon>Streptomycetaceae</taxon>
        <taxon>Streptantibioticus</taxon>
    </lineage>
</organism>
<protein>
    <recommendedName>
        <fullName evidence="3">Amidase</fullName>
    </recommendedName>
</protein>
<proteinExistence type="predicted"/>
<name>A0ABT5YYT0_9ACTN</name>
<dbReference type="Proteomes" id="UP001220022">
    <property type="component" value="Unassembled WGS sequence"/>
</dbReference>
<evidence type="ECO:0000313" key="2">
    <source>
        <dbReference type="Proteomes" id="UP001220022"/>
    </source>
</evidence>
<evidence type="ECO:0008006" key="3">
    <source>
        <dbReference type="Google" id="ProtNLM"/>
    </source>
</evidence>